<name>A0A6A5BP56_NAEFO</name>
<dbReference type="InterPro" id="IPR036291">
    <property type="entry name" value="NAD(P)-bd_dom_sf"/>
</dbReference>
<dbReference type="VEuPathDB" id="AmoebaDB:FDP41_004071"/>
<evidence type="ECO:0000313" key="4">
    <source>
        <dbReference type="Proteomes" id="UP000444721"/>
    </source>
</evidence>
<keyword evidence="2" id="KW-0560">Oxidoreductase</keyword>
<dbReference type="VEuPathDB" id="AmoebaDB:NfTy_069270"/>
<gene>
    <name evidence="3" type="ORF">FDP41_004071</name>
</gene>
<dbReference type="Gene3D" id="3.40.50.720">
    <property type="entry name" value="NAD(P)-binding Rossmann-like Domain"/>
    <property type="match status" value="1"/>
</dbReference>
<organism evidence="3 4">
    <name type="scientific">Naegleria fowleri</name>
    <name type="common">Brain eating amoeba</name>
    <dbReference type="NCBI Taxonomy" id="5763"/>
    <lineage>
        <taxon>Eukaryota</taxon>
        <taxon>Discoba</taxon>
        <taxon>Heterolobosea</taxon>
        <taxon>Tetramitia</taxon>
        <taxon>Eutetramitia</taxon>
        <taxon>Vahlkampfiidae</taxon>
        <taxon>Naegleria</taxon>
    </lineage>
</organism>
<evidence type="ECO:0000313" key="3">
    <source>
        <dbReference type="EMBL" id="KAF0976776.1"/>
    </source>
</evidence>
<dbReference type="PANTHER" id="PTHR42901">
    <property type="entry name" value="ALCOHOL DEHYDROGENASE"/>
    <property type="match status" value="1"/>
</dbReference>
<accession>A0A6A5BP56</accession>
<sequence>MDLCPQRKVCVVTGAAGGIGSEICKLLLSQGCEVIGVDCNSFRLQELATDFKIYSPPASFHSIVMDLSSDSSVIQGVKHIQQILQENNEQQNVENDDTSMTSFSFHAQNHHHDEKWNHSSHGQPQKKIFALINNAAVPSVSSRMSSTAEELPQRLQEMLNINVGGYHRMIHYLLPFFQFNNNEHVLNKQQERSHSNSVFNIVAKSLVELLNLKEWIPSERVVSEEKNCGAIIVNVSSGAGVLAGPFLGFYPITKFAIQGLTDVLRRELKHLGIRVCGVIPGFTKRGMIFSQNIQIDENSLLCESMKQMQQDMSSKLEWIGQEPSEVARVIFENCFSSNCGERVFADRWFMRIMWPLLLMVQVVCPSLVDRMF</sequence>
<proteinExistence type="inferred from homology"/>
<dbReference type="InterPro" id="IPR002347">
    <property type="entry name" value="SDR_fam"/>
</dbReference>
<evidence type="ECO:0000256" key="2">
    <source>
        <dbReference type="ARBA" id="ARBA00023002"/>
    </source>
</evidence>
<dbReference type="VEuPathDB" id="AmoebaDB:NF0086250"/>
<dbReference type="SUPFAM" id="SSF51735">
    <property type="entry name" value="NAD(P)-binding Rossmann-fold domains"/>
    <property type="match status" value="1"/>
</dbReference>
<dbReference type="PRINTS" id="PR00081">
    <property type="entry name" value="GDHRDH"/>
</dbReference>
<dbReference type="Proteomes" id="UP000444721">
    <property type="component" value="Unassembled WGS sequence"/>
</dbReference>
<dbReference type="Pfam" id="PF00106">
    <property type="entry name" value="adh_short"/>
    <property type="match status" value="2"/>
</dbReference>
<dbReference type="PROSITE" id="PS00061">
    <property type="entry name" value="ADH_SHORT"/>
    <property type="match status" value="1"/>
</dbReference>
<protein>
    <submittedName>
        <fullName evidence="3">Uncharacterized protein</fullName>
    </submittedName>
</protein>
<dbReference type="GeneID" id="68111289"/>
<dbReference type="InterPro" id="IPR020904">
    <property type="entry name" value="Sc_DH/Rdtase_CS"/>
</dbReference>
<dbReference type="RefSeq" id="XP_044561489.1">
    <property type="nucleotide sequence ID" value="XM_044707446.1"/>
</dbReference>
<reference evidence="3 4" key="1">
    <citation type="journal article" date="2019" name="Sci. Rep.">
        <title>Nanopore sequencing improves the draft genome of the human pathogenic amoeba Naegleria fowleri.</title>
        <authorList>
            <person name="Liechti N."/>
            <person name="Schurch N."/>
            <person name="Bruggmann R."/>
            <person name="Wittwer M."/>
        </authorList>
    </citation>
    <scope>NUCLEOTIDE SEQUENCE [LARGE SCALE GENOMIC DNA]</scope>
    <source>
        <strain evidence="3 4">ATCC 30894</strain>
    </source>
</reference>
<dbReference type="EMBL" id="VFQX01000036">
    <property type="protein sequence ID" value="KAF0976776.1"/>
    <property type="molecule type" value="Genomic_DNA"/>
</dbReference>
<comment type="caution">
    <text evidence="3">The sequence shown here is derived from an EMBL/GenBank/DDBJ whole genome shotgun (WGS) entry which is preliminary data.</text>
</comment>
<dbReference type="OrthoDB" id="5545019at2759"/>
<dbReference type="PANTHER" id="PTHR42901:SF1">
    <property type="entry name" value="ALCOHOL DEHYDROGENASE"/>
    <property type="match status" value="1"/>
</dbReference>
<dbReference type="GO" id="GO:0016491">
    <property type="term" value="F:oxidoreductase activity"/>
    <property type="evidence" value="ECO:0007669"/>
    <property type="project" value="UniProtKB-KW"/>
</dbReference>
<keyword evidence="4" id="KW-1185">Reference proteome</keyword>
<comment type="similarity">
    <text evidence="1">Belongs to the short-chain dehydrogenases/reductases (SDR) family.</text>
</comment>
<dbReference type="AlphaFoldDB" id="A0A6A5BP56"/>
<evidence type="ECO:0000256" key="1">
    <source>
        <dbReference type="ARBA" id="ARBA00006484"/>
    </source>
</evidence>